<dbReference type="EMBL" id="JAVHJO010000001">
    <property type="protein sequence ID" value="KAK6544694.1"/>
    <property type="molecule type" value="Genomic_DNA"/>
</dbReference>
<accession>A0AAV9XTZ7</accession>
<proteinExistence type="predicted"/>
<gene>
    <name evidence="2" type="ORF">TWF694_001380</name>
</gene>
<feature type="region of interest" description="Disordered" evidence="1">
    <location>
        <begin position="172"/>
        <end position="222"/>
    </location>
</feature>
<protein>
    <submittedName>
        <fullName evidence="2">Uncharacterized protein</fullName>
    </submittedName>
</protein>
<comment type="caution">
    <text evidence="2">The sequence shown here is derived from an EMBL/GenBank/DDBJ whole genome shotgun (WGS) entry which is preliminary data.</text>
</comment>
<evidence type="ECO:0000313" key="2">
    <source>
        <dbReference type="EMBL" id="KAK6544694.1"/>
    </source>
</evidence>
<organism evidence="2 3">
    <name type="scientific">Orbilia ellipsospora</name>
    <dbReference type="NCBI Taxonomy" id="2528407"/>
    <lineage>
        <taxon>Eukaryota</taxon>
        <taxon>Fungi</taxon>
        <taxon>Dikarya</taxon>
        <taxon>Ascomycota</taxon>
        <taxon>Pezizomycotina</taxon>
        <taxon>Orbiliomycetes</taxon>
        <taxon>Orbiliales</taxon>
        <taxon>Orbiliaceae</taxon>
        <taxon>Orbilia</taxon>
    </lineage>
</organism>
<sequence length="348" mass="38958">MMENMTLSLGFSVQLPFLHILSLDTGLKFLDVEIPISSISNINTPATLLTKISETPLSWCAKADIRNITQTLNDTDTYTQGNCNILRAITTAVKMGEAFEISMCLIFLLVFYWNFWKFTAWLVCPILKFLMHGGVYESRVALMRVEEKCTWEWPGWGKCWVPIGRNIQKLKREEKEKEERRSKSKEGSRSSSKKVKIVEEIDTETESGEDSGSDSNSEEVIFSPSVSKMVPIEKIVKMPYIATVESEDESQNGEQSMESSQSPEDVRSHRSSSSPVSQKSRTSSQRSLEQVSQGQVSSEQSSPEQKTPSSKSKVLARSQVPDRESSPSPSPSTESQSSVSTMYSVESD</sequence>
<feature type="compositionally biased region" description="Basic and acidic residues" evidence="1">
    <location>
        <begin position="172"/>
        <end position="188"/>
    </location>
</feature>
<evidence type="ECO:0000256" key="1">
    <source>
        <dbReference type="SAM" id="MobiDB-lite"/>
    </source>
</evidence>
<feature type="compositionally biased region" description="Low complexity" evidence="1">
    <location>
        <begin position="271"/>
        <end position="305"/>
    </location>
</feature>
<dbReference type="Proteomes" id="UP001365542">
    <property type="component" value="Unassembled WGS sequence"/>
</dbReference>
<feature type="compositionally biased region" description="Low complexity" evidence="1">
    <location>
        <begin position="331"/>
        <end position="348"/>
    </location>
</feature>
<feature type="compositionally biased region" description="Acidic residues" evidence="1">
    <location>
        <begin position="200"/>
        <end position="212"/>
    </location>
</feature>
<name>A0AAV9XTZ7_9PEZI</name>
<keyword evidence="3" id="KW-1185">Reference proteome</keyword>
<feature type="region of interest" description="Disordered" evidence="1">
    <location>
        <begin position="245"/>
        <end position="348"/>
    </location>
</feature>
<evidence type="ECO:0000313" key="3">
    <source>
        <dbReference type="Proteomes" id="UP001365542"/>
    </source>
</evidence>
<reference evidence="2 3" key="1">
    <citation type="submission" date="2019-10" db="EMBL/GenBank/DDBJ databases">
        <authorList>
            <person name="Palmer J.M."/>
        </authorList>
    </citation>
    <scope>NUCLEOTIDE SEQUENCE [LARGE SCALE GENOMIC DNA]</scope>
    <source>
        <strain evidence="2 3">TWF694</strain>
    </source>
</reference>
<feature type="compositionally biased region" description="Polar residues" evidence="1">
    <location>
        <begin position="252"/>
        <end position="263"/>
    </location>
</feature>
<dbReference type="AlphaFoldDB" id="A0AAV9XTZ7"/>